<protein>
    <submittedName>
        <fullName evidence="1">Uncharacterized protein</fullName>
    </submittedName>
</protein>
<reference evidence="1 2" key="1">
    <citation type="submission" date="2018-10" db="EMBL/GenBank/DDBJ databases">
        <title>Falsibacillus sp. genome draft.</title>
        <authorList>
            <person name="Shi S."/>
        </authorList>
    </citation>
    <scope>NUCLEOTIDE SEQUENCE [LARGE SCALE GENOMIC DNA]</scope>
    <source>
        <strain evidence="1 2">GY 10110</strain>
    </source>
</reference>
<dbReference type="EMBL" id="RCVZ01000003">
    <property type="protein sequence ID" value="RLQ96613.1"/>
    <property type="molecule type" value="Genomic_DNA"/>
</dbReference>
<proteinExistence type="predicted"/>
<dbReference type="Proteomes" id="UP000276770">
    <property type="component" value="Unassembled WGS sequence"/>
</dbReference>
<dbReference type="AlphaFoldDB" id="A0A3L7K0N0"/>
<dbReference type="RefSeq" id="WP_121679634.1">
    <property type="nucleotide sequence ID" value="NZ_RCVZ01000003.1"/>
</dbReference>
<organism evidence="1 2">
    <name type="scientific">Falsibacillus albus</name>
    <dbReference type="NCBI Taxonomy" id="2478915"/>
    <lineage>
        <taxon>Bacteria</taxon>
        <taxon>Bacillati</taxon>
        <taxon>Bacillota</taxon>
        <taxon>Bacilli</taxon>
        <taxon>Bacillales</taxon>
        <taxon>Bacillaceae</taxon>
        <taxon>Falsibacillus</taxon>
    </lineage>
</organism>
<comment type="caution">
    <text evidence="1">The sequence shown here is derived from an EMBL/GenBank/DDBJ whole genome shotgun (WGS) entry which is preliminary data.</text>
</comment>
<name>A0A3L7K0N0_9BACI</name>
<sequence>METLINTYETKNMKEYHTTKIKKFHKVVESGFMFYYNQNIETFQLKNQKILFLRGDLNIQCYESLKQVLSS</sequence>
<evidence type="ECO:0000313" key="2">
    <source>
        <dbReference type="Proteomes" id="UP000276770"/>
    </source>
</evidence>
<evidence type="ECO:0000313" key="1">
    <source>
        <dbReference type="EMBL" id="RLQ96613.1"/>
    </source>
</evidence>
<keyword evidence="2" id="KW-1185">Reference proteome</keyword>
<accession>A0A3L7K0N0</accession>
<gene>
    <name evidence="1" type="ORF">D9X91_05770</name>
</gene>